<dbReference type="GO" id="GO:0000776">
    <property type="term" value="C:kinetochore"/>
    <property type="evidence" value="ECO:0007669"/>
    <property type="project" value="TreeGrafter"/>
</dbReference>
<organism evidence="5 6">
    <name type="scientific">Cytospora chrysosperma</name>
    <name type="common">Cytospora canker fungus</name>
    <name type="synonym">Sphaeria chrysosperma</name>
    <dbReference type="NCBI Taxonomy" id="252740"/>
    <lineage>
        <taxon>Eukaryota</taxon>
        <taxon>Fungi</taxon>
        <taxon>Dikarya</taxon>
        <taxon>Ascomycota</taxon>
        <taxon>Pezizomycotina</taxon>
        <taxon>Sordariomycetes</taxon>
        <taxon>Sordariomycetidae</taxon>
        <taxon>Diaporthales</taxon>
        <taxon>Cytosporaceae</taxon>
        <taxon>Cytospora</taxon>
    </lineage>
</organism>
<evidence type="ECO:0000313" key="5">
    <source>
        <dbReference type="EMBL" id="ROV99293.1"/>
    </source>
</evidence>
<feature type="compositionally biased region" description="Basic and acidic residues" evidence="2">
    <location>
        <begin position="708"/>
        <end position="731"/>
    </location>
</feature>
<feature type="compositionally biased region" description="Polar residues" evidence="2">
    <location>
        <begin position="803"/>
        <end position="822"/>
    </location>
</feature>
<feature type="region of interest" description="Disordered" evidence="2">
    <location>
        <begin position="495"/>
        <end position="517"/>
    </location>
</feature>
<dbReference type="GO" id="GO:0034501">
    <property type="term" value="P:protein localization to kinetochore"/>
    <property type="evidence" value="ECO:0007669"/>
    <property type="project" value="TreeGrafter"/>
</dbReference>
<feature type="compositionally biased region" description="Polar residues" evidence="2">
    <location>
        <begin position="617"/>
        <end position="643"/>
    </location>
</feature>
<feature type="region of interest" description="Disordered" evidence="2">
    <location>
        <begin position="708"/>
        <end position="733"/>
    </location>
</feature>
<name>A0A423W7I1_CYTCH</name>
<feature type="region of interest" description="Disordered" evidence="2">
    <location>
        <begin position="129"/>
        <end position="357"/>
    </location>
</feature>
<evidence type="ECO:0000256" key="1">
    <source>
        <dbReference type="SAM" id="Coils"/>
    </source>
</evidence>
<keyword evidence="1" id="KW-0175">Coiled coil</keyword>
<dbReference type="InterPro" id="IPR040850">
    <property type="entry name" value="Knl1_RWD_C"/>
</dbReference>
<feature type="region of interest" description="Disordered" evidence="2">
    <location>
        <begin position="543"/>
        <end position="646"/>
    </location>
</feature>
<feature type="compositionally biased region" description="Acidic residues" evidence="2">
    <location>
        <begin position="434"/>
        <end position="443"/>
    </location>
</feature>
<protein>
    <recommendedName>
        <fullName evidence="4">Spc7 kinetochore protein domain-containing protein</fullName>
    </recommendedName>
</protein>
<reference evidence="5 6" key="1">
    <citation type="submission" date="2015-09" db="EMBL/GenBank/DDBJ databases">
        <title>Host preference determinants of Valsa canker pathogens revealed by comparative genomics.</title>
        <authorList>
            <person name="Yin Z."/>
            <person name="Huang L."/>
        </authorList>
    </citation>
    <scope>NUCLEOTIDE SEQUENCE [LARGE SCALE GENOMIC DNA]</scope>
    <source>
        <strain evidence="5 6">YSFL</strain>
    </source>
</reference>
<evidence type="ECO:0000256" key="2">
    <source>
        <dbReference type="SAM" id="MobiDB-lite"/>
    </source>
</evidence>
<dbReference type="EMBL" id="LJZO01000011">
    <property type="protein sequence ID" value="ROV99293.1"/>
    <property type="molecule type" value="Genomic_DNA"/>
</dbReference>
<feature type="compositionally biased region" description="Basic and acidic residues" evidence="2">
    <location>
        <begin position="1830"/>
        <end position="1849"/>
    </location>
</feature>
<dbReference type="GO" id="GO:1990758">
    <property type="term" value="P:mitotic sister chromatid biorientation"/>
    <property type="evidence" value="ECO:0007669"/>
    <property type="project" value="TreeGrafter"/>
</dbReference>
<feature type="transmembrane region" description="Helical" evidence="3">
    <location>
        <begin position="1386"/>
        <end position="1405"/>
    </location>
</feature>
<evidence type="ECO:0000256" key="3">
    <source>
        <dbReference type="SAM" id="Phobius"/>
    </source>
</evidence>
<dbReference type="PANTHER" id="PTHR28260:SF1">
    <property type="entry name" value="SPINDLE POLE BODY COMPONENT SPC105"/>
    <property type="match status" value="1"/>
</dbReference>
<keyword evidence="3" id="KW-0812">Transmembrane</keyword>
<evidence type="ECO:0000259" key="4">
    <source>
        <dbReference type="SMART" id="SM00787"/>
    </source>
</evidence>
<keyword evidence="3" id="KW-1133">Transmembrane helix</keyword>
<feature type="transmembrane region" description="Helical" evidence="3">
    <location>
        <begin position="1412"/>
        <end position="1432"/>
    </location>
</feature>
<dbReference type="OrthoDB" id="5592879at2759"/>
<comment type="caution">
    <text evidence="5">The sequence shown here is derived from an EMBL/GenBank/DDBJ whole genome shotgun (WGS) entry which is preliminary data.</text>
</comment>
<accession>A0A423W7I1</accession>
<dbReference type="PANTHER" id="PTHR28260">
    <property type="entry name" value="SPINDLE POLE BODY COMPONENT SPC105"/>
    <property type="match status" value="1"/>
</dbReference>
<feature type="domain" description="Spc7 kinetochore protein" evidence="4">
    <location>
        <begin position="881"/>
        <end position="1193"/>
    </location>
</feature>
<dbReference type="SMART" id="SM00787">
    <property type="entry name" value="Spc7"/>
    <property type="match status" value="1"/>
</dbReference>
<evidence type="ECO:0000313" key="6">
    <source>
        <dbReference type="Proteomes" id="UP000284375"/>
    </source>
</evidence>
<proteinExistence type="predicted"/>
<feature type="coiled-coil region" evidence="1">
    <location>
        <begin position="1055"/>
        <end position="1142"/>
    </location>
</feature>
<dbReference type="GO" id="GO:0007094">
    <property type="term" value="P:mitotic spindle assembly checkpoint signaling"/>
    <property type="evidence" value="ECO:0007669"/>
    <property type="project" value="TreeGrafter"/>
</dbReference>
<dbReference type="STRING" id="252740.A0A423W7I1"/>
<feature type="region of interest" description="Disordered" evidence="2">
    <location>
        <begin position="839"/>
        <end position="858"/>
    </location>
</feature>
<keyword evidence="3" id="KW-0472">Membrane</keyword>
<dbReference type="SMART" id="SM01315">
    <property type="entry name" value="Spc7_N"/>
    <property type="match status" value="1"/>
</dbReference>
<gene>
    <name evidence="5" type="ORF">VSDG_03948</name>
</gene>
<sequence>MAGDTTLPATRRTRKSTSAMDKDNATVDLGAGTTLAENRKKSKSRSKSMGPGGTKNLPNPFNGDDNGSSGTKVALRTEEEQQAAAREREEQERVAAEKEIKDRREARRKSLANRRVSFAAEATLHTFHEVEFAHDLTTSTDDTQRRASAAAAQSPAPPREEEHPGSDASDAPSTPPEQVEETIAGSPENQRHLHQRNLRRTSDVPVQDDFDDHGDVTMASTVYDSDSDEGDGVAEVQTEASNSDSDSDNDGTMMTLDAEEMTSASLASTRYGDEANTTTSSLDGALREAAQRAVNQAREPDEDEEVIAGFKGWGRKAREQRQAAASSQEEPVSEDDVLSSPLKSSPEKHDADGTEMDMDMDMTTVVGGILRPDLPSSPHQQDQEDMSMDVTNVYGGILPQQQPQSKDDPLLEDEQTMEFTTTVGGIQRAPPSDNESEHESDEDMSMDLTTVIGRVLATTNNQPRKSILPSSSPVKDPVVDDAPMDLTMDMGKEIGRILPTGDGQDEQDGDGDGEATIGMDITTAVGGIIKPVSSEERTAAKKFMEQEADQPEVTTATDSIPTRSPKRQSTLTAISKDSPGLSAFRGKGLRHSNARSSSRTPSPKRQVLAPKAVSPQAKATPSSKSPGISSTGLFQRDATTGSRTPLIVLTPQRPKLSGVGMDRSGIGSPRVTELLGRRSSIGDTAATFSPVQLPQFRRAVTFGDPKVMEEELDRERREDQERESGRSILEKEADDATLSLKEMIEGLSPKKNKFNGRKSLHVGSARGLLGKRPAELDHDSDAEEQDGVKRLKGHRGSPVKNIRLQQPPTKAETTGSRPTFPSSRELDDVEIDTITPTTTQSPLKVTTPKDQGRFRNVHNDQPTATFTLNITPSMNLAELQAPDDGEERMHLQDFLNLTSIRFMELTTTKRRHTIAPSARKDSLSGGKEDISLEKCVTAGACTVPMLELYQHSCRELKKYISEGRRIVREIETETFLENPPLFREYISATPEFKLLMDNQFKNVKTHARLQSKAMWYEWRMKLQEGLREGLFKTAEGMVADEKLLDQQQKLLSSVLPALLKQAEALDRECQNLEAVATELKDCDPEELESARAELVAVDEEMEAKAHEIAQLREQLQATEHSVGQLVEQKQQCNADIKEAEKVREDCRGWSSTEISALKSKVDAIEKQHGWAITGIAGASVSMTYRKEIELVFDMASFKSGQQTSRIDLWYIAANRENKPLPSTTEKEFCLQCIRDHIRSLPRAKTNVSRILSLVSAAWDRTNELANQVYQLNLTFPTAVKRTSDSSISIKSSLLLVPLQTKVEIVLGVQSAAGVDGLKFNVSSQAAVVYGEQFNAGKMVEFLSSRICDDVKSEKQTGDWCHVISELHKNQQLPTMLDVTVDDTVDFLRRLLAFVMALFGMIYTIFYYIFSICVLSAGACLCFLACCIFRAVLQSVAEHNPLKQYFDRRLQKSFISKVKDMERAREDARARLVQIIEDVKMRNAANNKLIQEIRINEAIIKRKVRGFESRVVNRYQVEATIPGVIFPYQQPEAPSAYAFVRWLYAQDLQLYYHECAVARYEAQIAGEHEKIQQLDEEHTYLQAILDDTNTKRSRVQNQRDLPKPMRMPEIPRNYLSRFNTAAAPAPYQHYVRPCECQWRPIAPPPPMKPVVPSRFNIEIPKMTFGPMMEAESRPPLPTHTLCVAPPSNPENLFGEPPRLMWRPSSAWAAPSGSAPTFAASAPAPAPAAAAPPFPAPTFGPLFGAPPVAPAPPTVVAPAAAAEQSPAPTPAAPNPLSLAARLSDPAGVRAPLPGAGPRPANPLSLAERLTDPASVRAPPPPPAAASVLGARESAKTDKEIEEERRMARAAERELARDRLAARLGQPLSSQV</sequence>
<feature type="region of interest" description="Disordered" evidence="2">
    <location>
        <begin position="1783"/>
        <end position="1849"/>
    </location>
</feature>
<dbReference type="Pfam" id="PF08317">
    <property type="entry name" value="Spc7"/>
    <property type="match status" value="1"/>
</dbReference>
<dbReference type="Pfam" id="PF18210">
    <property type="entry name" value="Knl1_RWD_C"/>
    <property type="match status" value="1"/>
</dbReference>
<feature type="region of interest" description="Disordered" evidence="2">
    <location>
        <begin position="764"/>
        <end position="823"/>
    </location>
</feature>
<feature type="compositionally biased region" description="Basic and acidic residues" evidence="2">
    <location>
        <begin position="75"/>
        <end position="105"/>
    </location>
</feature>
<keyword evidence="6" id="KW-1185">Reference proteome</keyword>
<feature type="compositionally biased region" description="Polar residues" evidence="2">
    <location>
        <begin position="552"/>
        <end position="575"/>
    </location>
</feature>
<feature type="compositionally biased region" description="Polar residues" evidence="2">
    <location>
        <begin position="458"/>
        <end position="473"/>
    </location>
</feature>
<feature type="compositionally biased region" description="Acidic residues" evidence="2">
    <location>
        <begin position="503"/>
        <end position="513"/>
    </location>
</feature>
<feature type="region of interest" description="Disordered" evidence="2">
    <location>
        <begin position="424"/>
        <end position="443"/>
    </location>
</feature>
<dbReference type="Proteomes" id="UP000284375">
    <property type="component" value="Unassembled WGS sequence"/>
</dbReference>
<feature type="region of interest" description="Disordered" evidence="2">
    <location>
        <begin position="1"/>
        <end position="115"/>
    </location>
</feature>
<feature type="region of interest" description="Disordered" evidence="2">
    <location>
        <begin position="458"/>
        <end position="478"/>
    </location>
</feature>
<dbReference type="InterPro" id="IPR013253">
    <property type="entry name" value="Spc7_domain"/>
</dbReference>
<feature type="region of interest" description="Disordered" evidence="2">
    <location>
        <begin position="1757"/>
        <end position="1776"/>
    </location>
</feature>
<feature type="compositionally biased region" description="Polar residues" evidence="2">
    <location>
        <begin position="594"/>
        <end position="603"/>
    </location>
</feature>
<dbReference type="InterPro" id="IPR033338">
    <property type="entry name" value="Spc105/Spc7"/>
</dbReference>
<dbReference type="Pfam" id="PF15402">
    <property type="entry name" value="MELT_2"/>
    <property type="match status" value="6"/>
</dbReference>